<dbReference type="Proteomes" id="UP001495147">
    <property type="component" value="Unassembled WGS sequence"/>
</dbReference>
<sequence>MPPTTPARHDLYAAIHKALRHFMVDTLMRLSRVDVADPEDLQQTLGQLDELLILCGQHLHNENSFIHPALEAGRPGVSARIGAEHEEHVQAIAELQTERKALAANPQPAGALRVYRRLSRFVAENFEHMLVEETRHNAALWELYTDAELDELHQRILQSLPMEEVQLVWRWLVPALSPQERADMMASMPPPVRDMALDVAQARLNQRDWAKLCRALQVAPMPGLAAA</sequence>
<keyword evidence="3" id="KW-1185">Reference proteome</keyword>
<proteinExistence type="predicted"/>
<feature type="domain" description="Hemerythrin-like" evidence="1">
    <location>
        <begin position="14"/>
        <end position="134"/>
    </location>
</feature>
<dbReference type="CDD" id="cd12109">
    <property type="entry name" value="Hr_FBXL5"/>
    <property type="match status" value="1"/>
</dbReference>
<accession>A0ABV0G3P8</accession>
<dbReference type="EMBL" id="JBDPZD010000003">
    <property type="protein sequence ID" value="MEO3692330.1"/>
    <property type="molecule type" value="Genomic_DNA"/>
</dbReference>
<reference evidence="2 3" key="1">
    <citation type="submission" date="2024-05" db="EMBL/GenBank/DDBJ databases">
        <title>Roseateles sp. DJS-2-20 16S ribosomal RNA gene Genome sequencing and assembly.</title>
        <authorList>
            <person name="Woo H."/>
        </authorList>
    </citation>
    <scope>NUCLEOTIDE SEQUENCE [LARGE SCALE GENOMIC DNA]</scope>
    <source>
        <strain evidence="2 3">DJS-2-20</strain>
    </source>
</reference>
<gene>
    <name evidence="2" type="ORF">ABDJ85_12690</name>
</gene>
<evidence type="ECO:0000259" key="1">
    <source>
        <dbReference type="Pfam" id="PF01814"/>
    </source>
</evidence>
<protein>
    <submittedName>
        <fullName evidence="2">Hemerythrin domain-containing protein</fullName>
    </submittedName>
</protein>
<name>A0ABV0G3P8_9BURK</name>
<dbReference type="Gene3D" id="1.20.120.520">
    <property type="entry name" value="nmb1532 protein domain like"/>
    <property type="match status" value="1"/>
</dbReference>
<dbReference type="RefSeq" id="WP_347705150.1">
    <property type="nucleotide sequence ID" value="NZ_JBDPZD010000003.1"/>
</dbReference>
<evidence type="ECO:0000313" key="3">
    <source>
        <dbReference type="Proteomes" id="UP001495147"/>
    </source>
</evidence>
<evidence type="ECO:0000313" key="2">
    <source>
        <dbReference type="EMBL" id="MEO3692330.1"/>
    </source>
</evidence>
<organism evidence="2 3">
    <name type="scientific">Roseateles paludis</name>
    <dbReference type="NCBI Taxonomy" id="3145238"/>
    <lineage>
        <taxon>Bacteria</taxon>
        <taxon>Pseudomonadati</taxon>
        <taxon>Pseudomonadota</taxon>
        <taxon>Betaproteobacteria</taxon>
        <taxon>Burkholderiales</taxon>
        <taxon>Sphaerotilaceae</taxon>
        <taxon>Roseateles</taxon>
    </lineage>
</organism>
<dbReference type="Pfam" id="PF01814">
    <property type="entry name" value="Hemerythrin"/>
    <property type="match status" value="1"/>
</dbReference>
<comment type="caution">
    <text evidence="2">The sequence shown here is derived from an EMBL/GenBank/DDBJ whole genome shotgun (WGS) entry which is preliminary data.</text>
</comment>
<dbReference type="InterPro" id="IPR045808">
    <property type="entry name" value="Hr_FBXL5"/>
</dbReference>
<dbReference type="InterPro" id="IPR012312">
    <property type="entry name" value="Hemerythrin-like"/>
</dbReference>